<evidence type="ECO:0000313" key="3">
    <source>
        <dbReference type="Proteomes" id="UP000005101"/>
    </source>
</evidence>
<evidence type="ECO:0000256" key="1">
    <source>
        <dbReference type="SAM" id="Phobius"/>
    </source>
</evidence>
<keyword evidence="1" id="KW-1133">Transmembrane helix</keyword>
<accession>A0ABN0BK74</accession>
<dbReference type="EMBL" id="EQ973213">
    <property type="protein sequence ID" value="EFR53321.1"/>
    <property type="molecule type" value="Genomic_DNA"/>
</dbReference>
<evidence type="ECO:0000313" key="2">
    <source>
        <dbReference type="EMBL" id="EFR53321.1"/>
    </source>
</evidence>
<organism evidence="2 3">
    <name type="scientific">Bacteroides fragilis 3_1_12</name>
    <dbReference type="NCBI Taxonomy" id="457424"/>
    <lineage>
        <taxon>Bacteria</taxon>
        <taxon>Pseudomonadati</taxon>
        <taxon>Bacteroidota</taxon>
        <taxon>Bacteroidia</taxon>
        <taxon>Bacteroidales</taxon>
        <taxon>Bacteroidaceae</taxon>
        <taxon>Bacteroides</taxon>
    </lineage>
</organism>
<gene>
    <name evidence="2" type="ORF">BFAG_02016</name>
</gene>
<sequence length="60" mass="7101">MKGTTNTPELNKYVYTIDYLFDWPVILMNVHILMYTLIYKKSGAEFIFTRKEVVPIPRTS</sequence>
<keyword evidence="3" id="KW-1185">Reference proteome</keyword>
<keyword evidence="1" id="KW-0812">Transmembrane</keyword>
<proteinExistence type="predicted"/>
<protein>
    <submittedName>
        <fullName evidence="2">Uncharacterized protein</fullName>
    </submittedName>
</protein>
<name>A0ABN0BK74_BACFG</name>
<feature type="transmembrane region" description="Helical" evidence="1">
    <location>
        <begin position="20"/>
        <end position="38"/>
    </location>
</feature>
<dbReference type="Proteomes" id="UP000005101">
    <property type="component" value="Unassembled WGS sequence"/>
</dbReference>
<keyword evidence="1" id="KW-0472">Membrane</keyword>
<reference evidence="2 3" key="1">
    <citation type="submission" date="2008-12" db="EMBL/GenBank/DDBJ databases">
        <title>Annotation of Bacteroides fragilis strain 3_1_12.</title>
        <authorList>
            <consortium name="The Broad Institute Genome Sequencing Platform"/>
            <person name="Ward D."/>
            <person name="Young S.K."/>
            <person name="Kodira C.D."/>
            <person name="Zeng Q."/>
            <person name="Koehrsen M."/>
            <person name="Alvarado L."/>
            <person name="Berlin A."/>
            <person name="Borenstein D."/>
            <person name="Chen Z."/>
            <person name="Engels R."/>
            <person name="Freedman E."/>
            <person name="Gellesch M."/>
            <person name="Goldberg J."/>
            <person name="Griggs A."/>
            <person name="Gujja S."/>
            <person name="Heiman D."/>
            <person name="Hepburn T."/>
            <person name="Howarth C."/>
            <person name="Jen D."/>
            <person name="Larson L."/>
            <person name="Lewis B."/>
            <person name="Mehta T."/>
            <person name="Park D."/>
            <person name="Pearson M."/>
            <person name="Roberts A."/>
            <person name="Saif S."/>
            <person name="Shea T."/>
            <person name="Shenoy N."/>
            <person name="Sisk P."/>
            <person name="Stolte C."/>
            <person name="Sykes S."/>
            <person name="Walk T."/>
            <person name="White J."/>
            <person name="Yandava C."/>
            <person name="Allen-Vercoe E."/>
            <person name="Strauss J."/>
            <person name="Ambrose C."/>
            <person name="Lander E."/>
            <person name="Nusbaum C."/>
            <person name="Galagan J."/>
            <person name="Birren B."/>
        </authorList>
    </citation>
    <scope>NUCLEOTIDE SEQUENCE [LARGE SCALE GENOMIC DNA]</scope>
    <source>
        <strain evidence="2 3">3_1_12</strain>
    </source>
</reference>